<dbReference type="Pfam" id="PF14111">
    <property type="entry name" value="DUF4283"/>
    <property type="match status" value="1"/>
</dbReference>
<feature type="domain" description="DUF4283" evidence="2">
    <location>
        <begin position="205"/>
        <end position="290"/>
    </location>
</feature>
<protein>
    <recommendedName>
        <fullName evidence="2">DUF4283 domain-containing protein</fullName>
    </recommendedName>
</protein>
<accession>A0A438C8E9</accession>
<organism evidence="3 4">
    <name type="scientific">Vitis vinifera</name>
    <name type="common">Grape</name>
    <dbReference type="NCBI Taxonomy" id="29760"/>
    <lineage>
        <taxon>Eukaryota</taxon>
        <taxon>Viridiplantae</taxon>
        <taxon>Streptophyta</taxon>
        <taxon>Embryophyta</taxon>
        <taxon>Tracheophyta</taxon>
        <taxon>Spermatophyta</taxon>
        <taxon>Magnoliopsida</taxon>
        <taxon>eudicotyledons</taxon>
        <taxon>Gunneridae</taxon>
        <taxon>Pentapetalae</taxon>
        <taxon>rosids</taxon>
        <taxon>Vitales</taxon>
        <taxon>Vitaceae</taxon>
        <taxon>Viteae</taxon>
        <taxon>Vitis</taxon>
    </lineage>
</organism>
<dbReference type="InterPro" id="IPR025558">
    <property type="entry name" value="DUF4283"/>
</dbReference>
<dbReference type="PANTHER" id="PTHR34427">
    <property type="entry name" value="DUF4283 DOMAIN PROTEIN"/>
    <property type="match status" value="1"/>
</dbReference>
<dbReference type="AlphaFoldDB" id="A0A438C8E9"/>
<gene>
    <name evidence="3" type="ORF">CK203_114416</name>
</gene>
<name>A0A438C8E9_VITVI</name>
<dbReference type="PANTHER" id="PTHR34427:SF5">
    <property type="entry name" value="DUF4283 DOMAIN-CONTAINING PROTEIN"/>
    <property type="match status" value="1"/>
</dbReference>
<dbReference type="EMBL" id="QGNW01002468">
    <property type="protein sequence ID" value="RVW19514.1"/>
    <property type="molecule type" value="Genomic_DNA"/>
</dbReference>
<evidence type="ECO:0000313" key="3">
    <source>
        <dbReference type="EMBL" id="RVW19514.1"/>
    </source>
</evidence>
<sequence>MSEMARERATAECDGKEEEERPASQIRRKESSFTVESKAFEIVVEDRRGKIQGCIVEKKGGASSWVRLGADSLAFFLEGLNLCIKVRRTRWGREWKEQGRVYSMIRGTNRAGGFIRLGVSDLEGKRFCIFVPRGRRDKRGWTTMAEKLKQVLGFFGKKPEKQKGKAVEKVVMGGSYATMVRKPRTGNSNVVAVKVKKEESEGLIKKLKHCVVASWRDGSGGEDDIEKWGKFWAKSWDLKGNLGLAKLNKRKALLEFENLDEARRVVSSGSCMWEGTQVRLEHWSPRSGCWAKGEERREVWVRIVGLPISLWSPEILRRVGDVCGGFITVDENTRSMRDLQWARILVKWRGEARPSVLEIEGEEESYAVSLWWECWPVLGRKCRTKLIVIAGRLGVRRIHAWGSV</sequence>
<proteinExistence type="predicted"/>
<evidence type="ECO:0000259" key="2">
    <source>
        <dbReference type="Pfam" id="PF14111"/>
    </source>
</evidence>
<feature type="region of interest" description="Disordered" evidence="1">
    <location>
        <begin position="1"/>
        <end position="30"/>
    </location>
</feature>
<comment type="caution">
    <text evidence="3">The sequence shown here is derived from an EMBL/GenBank/DDBJ whole genome shotgun (WGS) entry which is preliminary data.</text>
</comment>
<evidence type="ECO:0000256" key="1">
    <source>
        <dbReference type="SAM" id="MobiDB-lite"/>
    </source>
</evidence>
<evidence type="ECO:0000313" key="4">
    <source>
        <dbReference type="Proteomes" id="UP000288805"/>
    </source>
</evidence>
<reference evidence="3 4" key="1">
    <citation type="journal article" date="2018" name="PLoS Genet.">
        <title>Population sequencing reveals clonal diversity and ancestral inbreeding in the grapevine cultivar Chardonnay.</title>
        <authorList>
            <person name="Roach M.J."/>
            <person name="Johnson D.L."/>
            <person name="Bohlmann J."/>
            <person name="van Vuuren H.J."/>
            <person name="Jones S.J."/>
            <person name="Pretorius I.S."/>
            <person name="Schmidt S.A."/>
            <person name="Borneman A.R."/>
        </authorList>
    </citation>
    <scope>NUCLEOTIDE SEQUENCE [LARGE SCALE GENOMIC DNA]</scope>
    <source>
        <strain evidence="4">cv. Chardonnay</strain>
        <tissue evidence="3">Leaf</tissue>
    </source>
</reference>
<dbReference type="Proteomes" id="UP000288805">
    <property type="component" value="Unassembled WGS sequence"/>
</dbReference>